<gene>
    <name evidence="1" type="ORF">A5804_002912</name>
</gene>
<reference evidence="1 2" key="1">
    <citation type="submission" date="2017-05" db="EMBL/GenBank/DDBJ databases">
        <title>The Genome Sequence of Enterococcus faecium 6F2_DIV0138.</title>
        <authorList>
            <consortium name="The Broad Institute Genomics Platform"/>
            <consortium name="The Broad Institute Genomic Center for Infectious Diseases"/>
            <person name="Earl A."/>
            <person name="Manson A."/>
            <person name="Schwartman J."/>
            <person name="Gilmore M."/>
            <person name="Abouelleil A."/>
            <person name="Cao P."/>
            <person name="Chapman S."/>
            <person name="Cusick C."/>
            <person name="Shea T."/>
            <person name="Young S."/>
            <person name="Neafsey D."/>
            <person name="Nusbaum C."/>
            <person name="Birren B."/>
        </authorList>
    </citation>
    <scope>NUCLEOTIDE SEQUENCE [LARGE SCALE GENOMIC DNA]</scope>
    <source>
        <strain evidence="1 2">6F2_DIV0138</strain>
    </source>
</reference>
<sequence>MTKPILNKEYREYKKRLRLKLFYYLDVVGLDHLDKKQQEEFEKIIIELGIRKDVKDSSSLLRFDFAQFTAENYQYLLNLGYKIKDIQEMCGVNKDIFYRWRKERGLLKYEKECTEKCE</sequence>
<dbReference type="RefSeq" id="WP_086325302.1">
    <property type="nucleotide sequence ID" value="NZ_NGLB01000005.1"/>
</dbReference>
<dbReference type="EMBL" id="NGLB01000005">
    <property type="protein sequence ID" value="OTN93542.1"/>
    <property type="molecule type" value="Genomic_DNA"/>
</dbReference>
<name>A0AB73NLA8_ENTFC</name>
<comment type="caution">
    <text evidence="1">The sequence shown here is derived from an EMBL/GenBank/DDBJ whole genome shotgun (WGS) entry which is preliminary data.</text>
</comment>
<organism evidence="1 2">
    <name type="scientific">Enterococcus faecium</name>
    <name type="common">Streptococcus faecium</name>
    <dbReference type="NCBI Taxonomy" id="1352"/>
    <lineage>
        <taxon>Bacteria</taxon>
        <taxon>Bacillati</taxon>
        <taxon>Bacillota</taxon>
        <taxon>Bacilli</taxon>
        <taxon>Lactobacillales</taxon>
        <taxon>Enterococcaceae</taxon>
        <taxon>Enterococcus</taxon>
    </lineage>
</organism>
<accession>A0AB73NLA8</accession>
<proteinExistence type="predicted"/>
<evidence type="ECO:0000313" key="1">
    <source>
        <dbReference type="EMBL" id="OTN93542.1"/>
    </source>
</evidence>
<evidence type="ECO:0000313" key="2">
    <source>
        <dbReference type="Proteomes" id="UP000194737"/>
    </source>
</evidence>
<dbReference type="AlphaFoldDB" id="A0AB73NLA8"/>
<protein>
    <submittedName>
        <fullName evidence="1">Uncharacterized protein</fullName>
    </submittedName>
</protein>
<dbReference type="Proteomes" id="UP000194737">
    <property type="component" value="Unassembled WGS sequence"/>
</dbReference>